<gene>
    <name evidence="1" type="ORF">MRB53_034949</name>
</gene>
<dbReference type="EMBL" id="CM056820">
    <property type="protein sequence ID" value="KAJ8615577.1"/>
    <property type="molecule type" value="Genomic_DNA"/>
</dbReference>
<keyword evidence="2" id="KW-1185">Reference proteome</keyword>
<accession>A0ACC2K3H5</accession>
<reference evidence="1 2" key="1">
    <citation type="journal article" date="2022" name="Hortic Res">
        <title>A haplotype resolved chromosomal level avocado genome allows analysis of novel avocado genes.</title>
        <authorList>
            <person name="Nath O."/>
            <person name="Fletcher S.J."/>
            <person name="Hayward A."/>
            <person name="Shaw L.M."/>
            <person name="Masouleh A.K."/>
            <person name="Furtado A."/>
            <person name="Henry R.J."/>
            <person name="Mitter N."/>
        </authorList>
    </citation>
    <scope>NUCLEOTIDE SEQUENCE [LARGE SCALE GENOMIC DNA]</scope>
    <source>
        <strain evidence="2">cv. Hass</strain>
    </source>
</reference>
<evidence type="ECO:0000313" key="2">
    <source>
        <dbReference type="Proteomes" id="UP001234297"/>
    </source>
</evidence>
<dbReference type="Proteomes" id="UP001234297">
    <property type="component" value="Chromosome 12"/>
</dbReference>
<protein>
    <submittedName>
        <fullName evidence="1">Uncharacterized protein</fullName>
    </submittedName>
</protein>
<sequence length="360" mass="40177">MGKSFLLALSLGLLFATANSIEFQEKDLSSEESLWDLYERWRSHHTVSRDLDEKHRRFNVFKENVKFIHEFNKKDAPYKLKLNKFGDMTKHEFRSTYAGSRIEHHRMRQGAPHGSGSFMYEKVTGVPSSIDWRKKGAVAEVKNQGRCGSCWAFSTVVAVEGINQIRTKELVSLSEQELVDCDITDNHGCNGGLMDYAFEFIKRNGGITTEKNYPYTSEQGSCSSSKENSQVVTINGHEDVPKDDEDALMKAVANQPVSVAIEASGRAFQFYSEGVFTGECGTDLDHGVAAVGYGTTVDGTKYWIVKNSWGVEWGEKGYIRMERGISAKEGLCGIATKASYPIKSSPNPAEKEAFNPKDEL</sequence>
<organism evidence="1 2">
    <name type="scientific">Persea americana</name>
    <name type="common">Avocado</name>
    <dbReference type="NCBI Taxonomy" id="3435"/>
    <lineage>
        <taxon>Eukaryota</taxon>
        <taxon>Viridiplantae</taxon>
        <taxon>Streptophyta</taxon>
        <taxon>Embryophyta</taxon>
        <taxon>Tracheophyta</taxon>
        <taxon>Spermatophyta</taxon>
        <taxon>Magnoliopsida</taxon>
        <taxon>Magnoliidae</taxon>
        <taxon>Laurales</taxon>
        <taxon>Lauraceae</taxon>
        <taxon>Persea</taxon>
    </lineage>
</organism>
<proteinExistence type="predicted"/>
<name>A0ACC2K3H5_PERAE</name>
<evidence type="ECO:0000313" key="1">
    <source>
        <dbReference type="EMBL" id="KAJ8615577.1"/>
    </source>
</evidence>
<comment type="caution">
    <text evidence="1">The sequence shown here is derived from an EMBL/GenBank/DDBJ whole genome shotgun (WGS) entry which is preliminary data.</text>
</comment>